<dbReference type="SUPFAM" id="SSF101576">
    <property type="entry name" value="Supernatant protein factor (SPF), C-terminal domain"/>
    <property type="match status" value="1"/>
</dbReference>
<organism evidence="3 4">
    <name type="scientific">Pinctada imbricata</name>
    <name type="common">Atlantic pearl-oyster</name>
    <name type="synonym">Pinctada martensii</name>
    <dbReference type="NCBI Taxonomy" id="66713"/>
    <lineage>
        <taxon>Eukaryota</taxon>
        <taxon>Metazoa</taxon>
        <taxon>Spiralia</taxon>
        <taxon>Lophotrochozoa</taxon>
        <taxon>Mollusca</taxon>
        <taxon>Bivalvia</taxon>
        <taxon>Autobranchia</taxon>
        <taxon>Pteriomorphia</taxon>
        <taxon>Pterioida</taxon>
        <taxon>Pterioidea</taxon>
        <taxon>Pteriidae</taxon>
        <taxon>Pinctada</taxon>
    </lineage>
</organism>
<comment type="caution">
    <text evidence="3">The sequence shown here is derived from an EMBL/GenBank/DDBJ whole genome shotgun (WGS) entry which is preliminary data.</text>
</comment>
<gene>
    <name evidence="3" type="ORF">FSP39_006958</name>
</gene>
<dbReference type="Gene3D" id="3.40.525.10">
    <property type="entry name" value="CRAL-TRIO lipid binding domain"/>
    <property type="match status" value="1"/>
</dbReference>
<evidence type="ECO:0000259" key="2">
    <source>
        <dbReference type="PROSITE" id="PS50866"/>
    </source>
</evidence>
<dbReference type="PANTHER" id="PTHR23324">
    <property type="entry name" value="SEC14 RELATED PROTEIN"/>
    <property type="match status" value="1"/>
</dbReference>
<name>A0AA88XEX0_PINIB</name>
<sequence length="369" mass="42411">ISARCYDVDKAVQMFRTSMAYREKMKVDTILHDYDPPEVLKKYLTGGFCGHAKDGSPVRVELYGKLDIKGLMASSKKSDLEKAKLKQCEWTVQDWKNESQKRGYRVDGLTVIFDMEGVSTRMLWRPGIQMYLHMVKVLEDNYPEMMRRLLVINAPRIFPVLYKLVRPLISEDMKNKIHILAGNYSDYLKKYVDPDNLPMCYGGKLTDPDGNPRCVTMICQGGDVPEEYFLQSSDLLAGMTKISVPRGEKVLIDFNVEKEGSILNWEFKTEDYDIGFGVLYKSDKGNVPVVPVSRVNSHLVAEDGSWTCQKTGKYMLCFDNGFSWTKSKIVYYSCEVLYTDDKEIRTEISKLVEEGDWQTLSEKFETTHL</sequence>
<feature type="domain" description="GOLD" evidence="2">
    <location>
        <begin position="226"/>
        <end position="336"/>
    </location>
</feature>
<evidence type="ECO:0000313" key="4">
    <source>
        <dbReference type="Proteomes" id="UP001186944"/>
    </source>
</evidence>
<dbReference type="EMBL" id="VSWD01000013">
    <property type="protein sequence ID" value="KAK3084025.1"/>
    <property type="molecule type" value="Genomic_DNA"/>
</dbReference>
<dbReference type="InterPro" id="IPR036598">
    <property type="entry name" value="GOLD_dom_sf"/>
</dbReference>
<dbReference type="SUPFAM" id="SSF52087">
    <property type="entry name" value="CRAL/TRIO domain"/>
    <property type="match status" value="1"/>
</dbReference>
<dbReference type="AlphaFoldDB" id="A0AA88XEX0"/>
<dbReference type="InterPro" id="IPR001251">
    <property type="entry name" value="CRAL-TRIO_dom"/>
</dbReference>
<dbReference type="PROSITE" id="PS50866">
    <property type="entry name" value="GOLD"/>
    <property type="match status" value="1"/>
</dbReference>
<evidence type="ECO:0008006" key="5">
    <source>
        <dbReference type="Google" id="ProtNLM"/>
    </source>
</evidence>
<protein>
    <recommendedName>
        <fullName evidence="5">Retinal-binding protein</fullName>
    </recommendedName>
</protein>
<dbReference type="InterPro" id="IPR036865">
    <property type="entry name" value="CRAL-TRIO_dom_sf"/>
</dbReference>
<dbReference type="InterPro" id="IPR051064">
    <property type="entry name" value="SEC14/CRAL-TRIO_domain"/>
</dbReference>
<dbReference type="CDD" id="cd00170">
    <property type="entry name" value="SEC14"/>
    <property type="match status" value="1"/>
</dbReference>
<dbReference type="Proteomes" id="UP001186944">
    <property type="component" value="Unassembled WGS sequence"/>
</dbReference>
<evidence type="ECO:0000259" key="1">
    <source>
        <dbReference type="PROSITE" id="PS50191"/>
    </source>
</evidence>
<dbReference type="PROSITE" id="PS50191">
    <property type="entry name" value="CRAL_TRIO"/>
    <property type="match status" value="1"/>
</dbReference>
<accession>A0AA88XEX0</accession>
<evidence type="ECO:0000313" key="3">
    <source>
        <dbReference type="EMBL" id="KAK3084025.1"/>
    </source>
</evidence>
<dbReference type="PANTHER" id="PTHR23324:SF83">
    <property type="entry name" value="SEC14-LIKE PROTEIN 2"/>
    <property type="match status" value="1"/>
</dbReference>
<dbReference type="Pfam" id="PF13897">
    <property type="entry name" value="GOLD_2"/>
    <property type="match status" value="1"/>
</dbReference>
<dbReference type="SMART" id="SM00516">
    <property type="entry name" value="SEC14"/>
    <property type="match status" value="1"/>
</dbReference>
<keyword evidence="4" id="KW-1185">Reference proteome</keyword>
<dbReference type="InterPro" id="IPR036273">
    <property type="entry name" value="CRAL/TRIO_N_dom_sf"/>
</dbReference>
<reference evidence="3" key="1">
    <citation type="submission" date="2019-08" db="EMBL/GenBank/DDBJ databases">
        <title>The improved chromosome-level genome for the pearl oyster Pinctada fucata martensii using PacBio sequencing and Hi-C.</title>
        <authorList>
            <person name="Zheng Z."/>
        </authorList>
    </citation>
    <scope>NUCLEOTIDE SEQUENCE</scope>
    <source>
        <strain evidence="3">ZZ-2019</strain>
        <tissue evidence="3">Adductor muscle</tissue>
    </source>
</reference>
<dbReference type="Pfam" id="PF00650">
    <property type="entry name" value="CRAL_TRIO"/>
    <property type="match status" value="1"/>
</dbReference>
<dbReference type="InterPro" id="IPR009038">
    <property type="entry name" value="GOLD_dom"/>
</dbReference>
<dbReference type="SUPFAM" id="SSF46938">
    <property type="entry name" value="CRAL/TRIO N-terminal domain"/>
    <property type="match status" value="1"/>
</dbReference>
<feature type="non-terminal residue" evidence="3">
    <location>
        <position position="1"/>
    </location>
</feature>
<feature type="domain" description="CRAL-TRIO" evidence="1">
    <location>
        <begin position="36"/>
        <end position="209"/>
    </location>
</feature>
<dbReference type="GO" id="GO:0005737">
    <property type="term" value="C:cytoplasm"/>
    <property type="evidence" value="ECO:0007669"/>
    <property type="project" value="TreeGrafter"/>
</dbReference>
<proteinExistence type="predicted"/>
<dbReference type="Gene3D" id="2.60.120.680">
    <property type="entry name" value="GOLD domain"/>
    <property type="match status" value="1"/>
</dbReference>